<reference evidence="2" key="1">
    <citation type="journal article" date="2023" name="Mol. Phylogenet. Evol.">
        <title>Genome-scale phylogeny and comparative genomics of the fungal order Sordariales.</title>
        <authorList>
            <person name="Hensen N."/>
            <person name="Bonometti L."/>
            <person name="Westerberg I."/>
            <person name="Brannstrom I.O."/>
            <person name="Guillou S."/>
            <person name="Cros-Aarteil S."/>
            <person name="Calhoun S."/>
            <person name="Haridas S."/>
            <person name="Kuo A."/>
            <person name="Mondo S."/>
            <person name="Pangilinan J."/>
            <person name="Riley R."/>
            <person name="LaButti K."/>
            <person name="Andreopoulos B."/>
            <person name="Lipzen A."/>
            <person name="Chen C."/>
            <person name="Yan M."/>
            <person name="Daum C."/>
            <person name="Ng V."/>
            <person name="Clum A."/>
            <person name="Steindorff A."/>
            <person name="Ohm R.A."/>
            <person name="Martin F."/>
            <person name="Silar P."/>
            <person name="Natvig D.O."/>
            <person name="Lalanne C."/>
            <person name="Gautier V."/>
            <person name="Ament-Velasquez S.L."/>
            <person name="Kruys A."/>
            <person name="Hutchinson M.I."/>
            <person name="Powell A.J."/>
            <person name="Barry K."/>
            <person name="Miller A.N."/>
            <person name="Grigoriev I.V."/>
            <person name="Debuchy R."/>
            <person name="Gladieux P."/>
            <person name="Hiltunen Thoren M."/>
            <person name="Johannesson H."/>
        </authorList>
    </citation>
    <scope>NUCLEOTIDE SEQUENCE</scope>
    <source>
        <strain evidence="2">CBS 123565</strain>
    </source>
</reference>
<evidence type="ECO:0000313" key="2">
    <source>
        <dbReference type="EMBL" id="KAK4131170.1"/>
    </source>
</evidence>
<feature type="region of interest" description="Disordered" evidence="1">
    <location>
        <begin position="79"/>
        <end position="105"/>
    </location>
</feature>
<accession>A0AAN6UEG4</accession>
<sequence>MTSFGPSLRAMHCSTQLHATSPHSPSLCGLTACLDSEPKSPHMARARRKLSGWCGVHETPPSSCCGRRVPVPAAVPKEAVRPAQHHSSPASSFSPRPWPSSPEVISPAAASHQRCPALREAVARHQRATTKKPPRLVCLVQRCCHTSTLESLPNQAG</sequence>
<reference evidence="2" key="2">
    <citation type="submission" date="2023-05" db="EMBL/GenBank/DDBJ databases">
        <authorList>
            <consortium name="Lawrence Berkeley National Laboratory"/>
            <person name="Steindorff A."/>
            <person name="Hensen N."/>
            <person name="Bonometti L."/>
            <person name="Westerberg I."/>
            <person name="Brannstrom I.O."/>
            <person name="Guillou S."/>
            <person name="Cros-Aarteil S."/>
            <person name="Calhoun S."/>
            <person name="Haridas S."/>
            <person name="Kuo A."/>
            <person name="Mondo S."/>
            <person name="Pangilinan J."/>
            <person name="Riley R."/>
            <person name="Labutti K."/>
            <person name="Andreopoulos B."/>
            <person name="Lipzen A."/>
            <person name="Chen C."/>
            <person name="Yanf M."/>
            <person name="Daum C."/>
            <person name="Ng V."/>
            <person name="Clum A."/>
            <person name="Ohm R."/>
            <person name="Martin F."/>
            <person name="Silar P."/>
            <person name="Natvig D."/>
            <person name="Lalanne C."/>
            <person name="Gautier V."/>
            <person name="Ament-Velasquez S.L."/>
            <person name="Kruys A."/>
            <person name="Hutchinson M.I."/>
            <person name="Powell A.J."/>
            <person name="Barry K."/>
            <person name="Miller A.N."/>
            <person name="Grigoriev I.V."/>
            <person name="Debuchy R."/>
            <person name="Gladieux P."/>
            <person name="Thoren M.H."/>
            <person name="Johannesson H."/>
        </authorList>
    </citation>
    <scope>NUCLEOTIDE SEQUENCE</scope>
    <source>
        <strain evidence="2">CBS 123565</strain>
    </source>
</reference>
<organism evidence="2 3">
    <name type="scientific">Trichocladium antarcticum</name>
    <dbReference type="NCBI Taxonomy" id="1450529"/>
    <lineage>
        <taxon>Eukaryota</taxon>
        <taxon>Fungi</taxon>
        <taxon>Dikarya</taxon>
        <taxon>Ascomycota</taxon>
        <taxon>Pezizomycotina</taxon>
        <taxon>Sordariomycetes</taxon>
        <taxon>Sordariomycetidae</taxon>
        <taxon>Sordariales</taxon>
        <taxon>Chaetomiaceae</taxon>
        <taxon>Trichocladium</taxon>
    </lineage>
</organism>
<dbReference type="AlphaFoldDB" id="A0AAN6UEG4"/>
<protein>
    <submittedName>
        <fullName evidence="2">Uncharacterized protein</fullName>
    </submittedName>
</protein>
<name>A0AAN6UEG4_9PEZI</name>
<evidence type="ECO:0000256" key="1">
    <source>
        <dbReference type="SAM" id="MobiDB-lite"/>
    </source>
</evidence>
<comment type="caution">
    <text evidence="2">The sequence shown here is derived from an EMBL/GenBank/DDBJ whole genome shotgun (WGS) entry which is preliminary data.</text>
</comment>
<dbReference type="Proteomes" id="UP001304895">
    <property type="component" value="Unassembled WGS sequence"/>
</dbReference>
<dbReference type="EMBL" id="MU853427">
    <property type="protein sequence ID" value="KAK4131170.1"/>
    <property type="molecule type" value="Genomic_DNA"/>
</dbReference>
<gene>
    <name evidence="2" type="ORF">BT67DRAFT_163550</name>
</gene>
<evidence type="ECO:0000313" key="3">
    <source>
        <dbReference type="Proteomes" id="UP001304895"/>
    </source>
</evidence>
<keyword evidence="3" id="KW-1185">Reference proteome</keyword>
<proteinExistence type="predicted"/>